<evidence type="ECO:0000313" key="10">
    <source>
        <dbReference type="EMBL" id="SNV73679.1"/>
    </source>
</evidence>
<dbReference type="CDD" id="cd13962">
    <property type="entry name" value="PT_UbiA_UBIAD1"/>
    <property type="match status" value="1"/>
</dbReference>
<keyword evidence="3 8" id="KW-1003">Cell membrane</keyword>
<dbReference type="OrthoDB" id="9767568at2"/>
<evidence type="ECO:0000256" key="4">
    <source>
        <dbReference type="ARBA" id="ARBA00022679"/>
    </source>
</evidence>
<dbReference type="InterPro" id="IPR044878">
    <property type="entry name" value="UbiA_sf"/>
</dbReference>
<dbReference type="PANTHER" id="PTHR13929:SF0">
    <property type="entry name" value="UBIA PRENYLTRANSFERASE DOMAIN-CONTAINING PROTEIN 1"/>
    <property type="match status" value="1"/>
</dbReference>
<proteinExistence type="inferred from homology"/>
<keyword evidence="5 8" id="KW-0812">Transmembrane</keyword>
<dbReference type="EMBL" id="LT906462">
    <property type="protein sequence ID" value="SNV73679.1"/>
    <property type="molecule type" value="Genomic_DNA"/>
</dbReference>
<dbReference type="NCBIfam" id="NF004749">
    <property type="entry name" value="PRK06080.1-1"/>
    <property type="match status" value="1"/>
</dbReference>
<evidence type="ECO:0000256" key="2">
    <source>
        <dbReference type="ARBA" id="ARBA00022428"/>
    </source>
</evidence>
<dbReference type="PIRSF" id="PIRSF005355">
    <property type="entry name" value="UBIAD1"/>
    <property type="match status" value="1"/>
</dbReference>
<feature type="transmembrane region" description="Helical" evidence="8">
    <location>
        <begin position="21"/>
        <end position="41"/>
    </location>
</feature>
<keyword evidence="2 8" id="KW-0474">Menaquinone biosynthesis</keyword>
<keyword evidence="7 8" id="KW-0472">Membrane</keyword>
<dbReference type="Pfam" id="PF01040">
    <property type="entry name" value="UbiA"/>
    <property type="match status" value="1"/>
</dbReference>
<evidence type="ECO:0000313" key="11">
    <source>
        <dbReference type="Proteomes" id="UP000242084"/>
    </source>
</evidence>
<feature type="transmembrane region" description="Helical" evidence="8">
    <location>
        <begin position="291"/>
        <end position="310"/>
    </location>
</feature>
<dbReference type="FunFam" id="1.10.357.140:FF:000007">
    <property type="entry name" value="1,4-dihydroxy-2-naphthoate octaprenyltransferase"/>
    <property type="match status" value="1"/>
</dbReference>
<evidence type="ECO:0000256" key="6">
    <source>
        <dbReference type="ARBA" id="ARBA00022989"/>
    </source>
</evidence>
<name>A0A239ZRV4_9STAP</name>
<keyword evidence="4 8" id="KW-0808">Transferase</keyword>
<accession>A0A239ZRV4</accession>
<feature type="transmembrane region" description="Helical" evidence="8">
    <location>
        <begin position="102"/>
        <end position="120"/>
    </location>
</feature>
<dbReference type="KEGG" id="sste:SAMEA4384403_1821"/>
<dbReference type="PANTHER" id="PTHR13929">
    <property type="entry name" value="1,4-DIHYDROXY-2-NAPHTHOATE OCTAPRENYLTRANSFERASE"/>
    <property type="match status" value="1"/>
</dbReference>
<dbReference type="AlphaFoldDB" id="A0A239ZRV4"/>
<dbReference type="GO" id="GO:0046428">
    <property type="term" value="F:1,4-dihydroxy-2-naphthoate polyprenyltransferase activity"/>
    <property type="evidence" value="ECO:0007669"/>
    <property type="project" value="UniProtKB-UniRule"/>
</dbReference>
<dbReference type="InterPro" id="IPR004657">
    <property type="entry name" value="MenA"/>
</dbReference>
<evidence type="ECO:0000256" key="9">
    <source>
        <dbReference type="NCBIfam" id="TIGR00751"/>
    </source>
</evidence>
<feature type="transmembrane region" description="Helical" evidence="8">
    <location>
        <begin position="252"/>
        <end position="270"/>
    </location>
</feature>
<gene>
    <name evidence="8 10" type="primary">menA</name>
    <name evidence="10" type="ORF">SAMEA4384403_01821</name>
</gene>
<evidence type="ECO:0000256" key="8">
    <source>
        <dbReference type="HAMAP-Rule" id="MF_01937"/>
    </source>
</evidence>
<dbReference type="Proteomes" id="UP000242084">
    <property type="component" value="Chromosome 1"/>
</dbReference>
<comment type="function">
    <text evidence="8">Conversion of 1,4-dihydroxy-2-naphthoate (DHNA) to demethylmenaquinone (DMK).</text>
</comment>
<comment type="subcellular location">
    <subcellularLocation>
        <location evidence="8">Cell membrane</location>
        <topology evidence="8">Multi-pass membrane protein</topology>
    </subcellularLocation>
    <subcellularLocation>
        <location evidence="1">Membrane</location>
        <topology evidence="1">Multi-pass membrane protein</topology>
    </subcellularLocation>
</comment>
<feature type="transmembrane region" description="Helical" evidence="8">
    <location>
        <begin position="180"/>
        <end position="200"/>
    </location>
</feature>
<dbReference type="RefSeq" id="WP_095088807.1">
    <property type="nucleotide sequence ID" value="NZ_BMDM01000014.1"/>
</dbReference>
<dbReference type="InterPro" id="IPR026046">
    <property type="entry name" value="UBIAD1"/>
</dbReference>
<keyword evidence="11" id="KW-1185">Reference proteome</keyword>
<evidence type="ECO:0000256" key="3">
    <source>
        <dbReference type="ARBA" id="ARBA00022475"/>
    </source>
</evidence>
<evidence type="ECO:0000256" key="5">
    <source>
        <dbReference type="ARBA" id="ARBA00022692"/>
    </source>
</evidence>
<dbReference type="NCBIfam" id="TIGR00751">
    <property type="entry name" value="menA"/>
    <property type="match status" value="1"/>
</dbReference>
<comment type="pathway">
    <text evidence="8">Quinol/quinone metabolism; menaquinone biosynthesis; menaquinol from 1,4-dihydroxy-2-naphthoate: step 1/2.</text>
</comment>
<sequence length="312" mass="34431">MAQNLSTHSGLKKYYHLMRPHTLTASFVPVLLGTAASRIFLTGSEATIKLTVLFAMLLASILIQAATNMFNEYFDYKRGLDDHTSVGIGGAIVRNGMSPKSVYNLAIAFYIIALLLGIYICMMSTWLLIPIGLVCMAVGYLYTGGPYPISWTPFGEIFAGFFMGFVIVMISFYIQTGTISFFPALLSIPVSITIGLINLANNIRDREKDKQSGRKTFAILFGKRISLMVMAILYIFSYVFVIYLALFKSYGSIFWLLILISIPFPIKAVRRFNKNDTPQTMMPAMAATGKTNTIFGLLLALGVYISGVLAGL</sequence>
<comment type="similarity">
    <text evidence="8">Belongs to the MenA family. Type 1 subfamily.</text>
</comment>
<dbReference type="GO" id="GO:0009234">
    <property type="term" value="P:menaquinone biosynthetic process"/>
    <property type="evidence" value="ECO:0007669"/>
    <property type="project" value="UniProtKB-UniRule"/>
</dbReference>
<feature type="transmembrane region" description="Helical" evidence="8">
    <location>
        <begin position="154"/>
        <end position="174"/>
    </location>
</feature>
<reference evidence="10 11" key="1">
    <citation type="submission" date="2017-06" db="EMBL/GenBank/DDBJ databases">
        <authorList>
            <consortium name="Pathogen Informatics"/>
        </authorList>
    </citation>
    <scope>NUCLEOTIDE SEQUENCE [LARGE SCALE GENOMIC DNA]</scope>
    <source>
        <strain evidence="10 11">NCTC13839</strain>
    </source>
</reference>
<dbReference type="Gene3D" id="1.10.357.140">
    <property type="entry name" value="UbiA prenyltransferase"/>
    <property type="match status" value="1"/>
</dbReference>
<dbReference type="UniPathway" id="UPA00079">
    <property type="reaction ID" value="UER00168"/>
</dbReference>
<evidence type="ECO:0000256" key="7">
    <source>
        <dbReference type="ARBA" id="ARBA00023136"/>
    </source>
</evidence>
<feature type="transmembrane region" description="Helical" evidence="8">
    <location>
        <begin position="221"/>
        <end position="246"/>
    </location>
</feature>
<dbReference type="HAMAP" id="MF_01937">
    <property type="entry name" value="MenA_1"/>
    <property type="match status" value="1"/>
</dbReference>
<dbReference type="EC" id="2.5.1.74" evidence="8 9"/>
<dbReference type="GO" id="GO:0042371">
    <property type="term" value="P:vitamin K biosynthetic process"/>
    <property type="evidence" value="ECO:0007669"/>
    <property type="project" value="TreeGrafter"/>
</dbReference>
<dbReference type="Gene3D" id="1.20.120.1780">
    <property type="entry name" value="UbiA prenyltransferase"/>
    <property type="match status" value="1"/>
</dbReference>
<feature type="transmembrane region" description="Helical" evidence="8">
    <location>
        <begin position="47"/>
        <end position="70"/>
    </location>
</feature>
<dbReference type="InterPro" id="IPR000537">
    <property type="entry name" value="UbiA_prenyltransferase"/>
</dbReference>
<organism evidence="10 11">
    <name type="scientific">Mammaliicoccus stepanovicii</name>
    <dbReference type="NCBI Taxonomy" id="643214"/>
    <lineage>
        <taxon>Bacteria</taxon>
        <taxon>Bacillati</taxon>
        <taxon>Bacillota</taxon>
        <taxon>Bacilli</taxon>
        <taxon>Bacillales</taxon>
        <taxon>Staphylococcaceae</taxon>
        <taxon>Mammaliicoccus</taxon>
    </lineage>
</organism>
<keyword evidence="6 8" id="KW-1133">Transmembrane helix</keyword>
<protein>
    <recommendedName>
        <fullName evidence="8 9">1,4-dihydroxy-2-naphthoate octaprenyltransferase</fullName>
        <shortName evidence="8">DHNA-octaprenyltransferase</shortName>
        <ecNumber evidence="8 9">2.5.1.74</ecNumber>
    </recommendedName>
</protein>
<evidence type="ECO:0000256" key="1">
    <source>
        <dbReference type="ARBA" id="ARBA00004141"/>
    </source>
</evidence>
<dbReference type="GO" id="GO:0005886">
    <property type="term" value="C:plasma membrane"/>
    <property type="evidence" value="ECO:0007669"/>
    <property type="project" value="UniProtKB-SubCell"/>
</dbReference>
<comment type="catalytic activity">
    <reaction evidence="8">
        <text>an all-trans-polyprenyl diphosphate + 1,4-dihydroxy-2-naphthoate + H(+) = a 2-demethylmenaquinol + CO2 + diphosphate</text>
        <dbReference type="Rhea" id="RHEA:26478"/>
        <dbReference type="Rhea" id="RHEA-COMP:9563"/>
        <dbReference type="Rhea" id="RHEA-COMP:9564"/>
        <dbReference type="ChEBI" id="CHEBI:11173"/>
        <dbReference type="ChEBI" id="CHEBI:15378"/>
        <dbReference type="ChEBI" id="CHEBI:16526"/>
        <dbReference type="ChEBI" id="CHEBI:33019"/>
        <dbReference type="ChEBI" id="CHEBI:55437"/>
        <dbReference type="ChEBI" id="CHEBI:58914"/>
        <dbReference type="EC" id="2.5.1.74"/>
    </reaction>
</comment>
<feature type="transmembrane region" description="Helical" evidence="8">
    <location>
        <begin position="126"/>
        <end position="142"/>
    </location>
</feature>